<accession>A0A9X2JFN7</accession>
<dbReference type="Proteomes" id="UP001155241">
    <property type="component" value="Unassembled WGS sequence"/>
</dbReference>
<dbReference type="EMBL" id="JAMXLR010000024">
    <property type="protein sequence ID" value="MCO6043482.1"/>
    <property type="molecule type" value="Genomic_DNA"/>
</dbReference>
<dbReference type="SUPFAM" id="SSF48371">
    <property type="entry name" value="ARM repeat"/>
    <property type="match status" value="1"/>
</dbReference>
<gene>
    <name evidence="1" type="ORF">NG895_06145</name>
</gene>
<dbReference type="InterPro" id="IPR011989">
    <property type="entry name" value="ARM-like"/>
</dbReference>
<dbReference type="AlphaFoldDB" id="A0A9X2JFN7"/>
<name>A0A9X2JFN7_9BACT</name>
<comment type="caution">
    <text evidence="1">The sequence shown here is derived from an EMBL/GenBank/DDBJ whole genome shotgun (WGS) entry which is preliminary data.</text>
</comment>
<evidence type="ECO:0000313" key="2">
    <source>
        <dbReference type="Proteomes" id="UP001155241"/>
    </source>
</evidence>
<dbReference type="Gene3D" id="1.25.10.10">
    <property type="entry name" value="Leucine-rich Repeat Variant"/>
    <property type="match status" value="1"/>
</dbReference>
<proteinExistence type="predicted"/>
<evidence type="ECO:0000313" key="1">
    <source>
        <dbReference type="EMBL" id="MCO6043482.1"/>
    </source>
</evidence>
<dbReference type="RefSeq" id="WP_252851588.1">
    <property type="nucleotide sequence ID" value="NZ_JAMXLR010000024.1"/>
</dbReference>
<dbReference type="InterPro" id="IPR016024">
    <property type="entry name" value="ARM-type_fold"/>
</dbReference>
<keyword evidence="2" id="KW-1185">Reference proteome</keyword>
<protein>
    <recommendedName>
        <fullName evidence="3">HEAT repeat domain-containing protein</fullName>
    </recommendedName>
</protein>
<organism evidence="1 2">
    <name type="scientific">Aeoliella straminimaris</name>
    <dbReference type="NCBI Taxonomy" id="2954799"/>
    <lineage>
        <taxon>Bacteria</taxon>
        <taxon>Pseudomonadati</taxon>
        <taxon>Planctomycetota</taxon>
        <taxon>Planctomycetia</taxon>
        <taxon>Pirellulales</taxon>
        <taxon>Lacipirellulaceae</taxon>
        <taxon>Aeoliella</taxon>
    </lineage>
</organism>
<reference evidence="1" key="1">
    <citation type="submission" date="2022-06" db="EMBL/GenBank/DDBJ databases">
        <title>Aeoliella straminimaris, a novel planctomycete from sediments.</title>
        <authorList>
            <person name="Vitorino I.R."/>
            <person name="Lage O.M."/>
        </authorList>
    </citation>
    <scope>NUCLEOTIDE SEQUENCE</scope>
    <source>
        <strain evidence="1">ICT_H6.2</strain>
    </source>
</reference>
<evidence type="ECO:0008006" key="3">
    <source>
        <dbReference type="Google" id="ProtNLM"/>
    </source>
</evidence>
<sequence length="178" mass="19350">MQSLLRTLQSFDGKHAEPLEQVAAGTPASKANIQKLLALGEHDNPLVRAGATWVLKRWHDRGVDFTADTVSGMALLLAQETEWGSQLHLLQMLSAVEIPKASGRGLKAATARLAIGENKFVRAWAVSALANLADQHPTHRKTSLAALTMAEADSAASVKARVRKVRKQFAWANERGKR</sequence>